<keyword evidence="7" id="KW-1185">Reference proteome</keyword>
<proteinExistence type="inferred from homology"/>
<feature type="compositionally biased region" description="Basic and acidic residues" evidence="4">
    <location>
        <begin position="149"/>
        <end position="166"/>
    </location>
</feature>
<dbReference type="GO" id="GO:0008233">
    <property type="term" value="F:peptidase activity"/>
    <property type="evidence" value="ECO:0007669"/>
    <property type="project" value="UniProtKB-KW"/>
</dbReference>
<protein>
    <recommendedName>
        <fullName evidence="5">PPPDE domain-containing protein</fullName>
    </recommendedName>
</protein>
<evidence type="ECO:0000256" key="2">
    <source>
        <dbReference type="ARBA" id="ARBA00022670"/>
    </source>
</evidence>
<dbReference type="PANTHER" id="PTHR12378">
    <property type="entry name" value="DESUMOYLATING ISOPEPTIDASE"/>
    <property type="match status" value="1"/>
</dbReference>
<evidence type="ECO:0000256" key="3">
    <source>
        <dbReference type="ARBA" id="ARBA00022801"/>
    </source>
</evidence>
<evidence type="ECO:0000259" key="5">
    <source>
        <dbReference type="PROSITE" id="PS51858"/>
    </source>
</evidence>
<feature type="region of interest" description="Disordered" evidence="4">
    <location>
        <begin position="233"/>
        <end position="263"/>
    </location>
</feature>
<comment type="similarity">
    <text evidence="1">Belongs to the DeSI family.</text>
</comment>
<reference evidence="7" key="1">
    <citation type="submission" date="2023-01" db="EMBL/GenBank/DDBJ databases">
        <title>Key to firefly adult light organ development and bioluminescence: homeobox transcription factors regulate luciferase expression and transportation to peroxisome.</title>
        <authorList>
            <person name="Fu X."/>
        </authorList>
    </citation>
    <scope>NUCLEOTIDE SEQUENCE [LARGE SCALE GENOMIC DNA]</scope>
</reference>
<dbReference type="InterPro" id="IPR008580">
    <property type="entry name" value="PPPDE_dom"/>
</dbReference>
<feature type="region of interest" description="Disordered" evidence="4">
    <location>
        <begin position="148"/>
        <end position="169"/>
    </location>
</feature>
<dbReference type="EMBL" id="JARPUR010000006">
    <property type="protein sequence ID" value="KAK4874626.1"/>
    <property type="molecule type" value="Genomic_DNA"/>
</dbReference>
<feature type="compositionally biased region" description="Polar residues" evidence="4">
    <location>
        <begin position="233"/>
        <end position="246"/>
    </location>
</feature>
<feature type="region of interest" description="Disordered" evidence="4">
    <location>
        <begin position="192"/>
        <end position="214"/>
    </location>
</feature>
<keyword evidence="2" id="KW-0645">Protease</keyword>
<dbReference type="PROSITE" id="PS51858">
    <property type="entry name" value="PPPDE"/>
    <property type="match status" value="1"/>
</dbReference>
<evidence type="ECO:0000313" key="6">
    <source>
        <dbReference type="EMBL" id="KAK4874626.1"/>
    </source>
</evidence>
<feature type="compositionally biased region" description="Basic and acidic residues" evidence="4">
    <location>
        <begin position="252"/>
        <end position="263"/>
    </location>
</feature>
<sequence>MTYKVEVYIYDLSRGMASMISPLLIGKRIDGVWHTSIVVYGREYFFGSQGVESCNPASTALGRPLQILHLGETQIPYTVFIEYLSGLSETSYGTGTYDLLKHNCNNFSQELAQFLCGASIPKYILDLPNDVLQSNLSPTLQKLVQQLEHSARPVSDENRRVTKEESPEFLQLNTQIEEARCASQRIDEKRKSLKEKLAKKERKKEKKRKKLQKQGLSVRFDSEVSIMADTETMNAAESNPLPSDQALQFEEDERRQEEERKRSRDPPIVFRDLIDVKAEYEIFENLLKDQLIEDERRSLDELGQYLLGDEGSWVVGDGFLNFIGRLLNDTAVQHEIRIHVLNLLAAAALKDDVILVLHQDRKDHVLMNYAYEIDRIGVDEQLALALFIANMFENLNSSEWLLYISEWTYNNQPISNIRVTTKVAVHSLLSDIPELQDRGAAIMYNMACKEVKSVVFDDVAVELTMALLQYFNTKPTEEQLWRCMKSLAKFTQISGQDVPQLIQMIGPHPSTFRGTSGRVDEQIDIICAKLR</sequence>
<dbReference type="Gene3D" id="3.90.1720.30">
    <property type="entry name" value="PPPDE domains"/>
    <property type="match status" value="1"/>
</dbReference>
<dbReference type="PANTHER" id="PTHR12378:SF7">
    <property type="entry name" value="DESUMOYLATING ISOPEPTIDASE 1"/>
    <property type="match status" value="1"/>
</dbReference>
<feature type="domain" description="PPPDE" evidence="5">
    <location>
        <begin position="3"/>
        <end position="148"/>
    </location>
</feature>
<accession>A0AAN7P573</accession>
<organism evidence="6 7">
    <name type="scientific">Aquatica leii</name>
    <dbReference type="NCBI Taxonomy" id="1421715"/>
    <lineage>
        <taxon>Eukaryota</taxon>
        <taxon>Metazoa</taxon>
        <taxon>Ecdysozoa</taxon>
        <taxon>Arthropoda</taxon>
        <taxon>Hexapoda</taxon>
        <taxon>Insecta</taxon>
        <taxon>Pterygota</taxon>
        <taxon>Neoptera</taxon>
        <taxon>Endopterygota</taxon>
        <taxon>Coleoptera</taxon>
        <taxon>Polyphaga</taxon>
        <taxon>Elateriformia</taxon>
        <taxon>Elateroidea</taxon>
        <taxon>Lampyridae</taxon>
        <taxon>Luciolinae</taxon>
        <taxon>Aquatica</taxon>
    </lineage>
</organism>
<dbReference type="GO" id="GO:0006508">
    <property type="term" value="P:proteolysis"/>
    <property type="evidence" value="ECO:0007669"/>
    <property type="project" value="UniProtKB-KW"/>
</dbReference>
<name>A0AAN7P573_9COLE</name>
<dbReference type="Pfam" id="PF05903">
    <property type="entry name" value="Peptidase_C97"/>
    <property type="match status" value="1"/>
</dbReference>
<gene>
    <name evidence="6" type="ORF">RN001_013986</name>
</gene>
<dbReference type="AlphaFoldDB" id="A0AAN7P573"/>
<dbReference type="GO" id="GO:0070646">
    <property type="term" value="P:protein modification by small protein removal"/>
    <property type="evidence" value="ECO:0007669"/>
    <property type="project" value="TreeGrafter"/>
</dbReference>
<feature type="compositionally biased region" description="Basic residues" evidence="4">
    <location>
        <begin position="199"/>
        <end position="212"/>
    </location>
</feature>
<evidence type="ECO:0000256" key="4">
    <source>
        <dbReference type="SAM" id="MobiDB-lite"/>
    </source>
</evidence>
<evidence type="ECO:0000313" key="7">
    <source>
        <dbReference type="Proteomes" id="UP001353858"/>
    </source>
</evidence>
<dbReference type="Proteomes" id="UP001353858">
    <property type="component" value="Unassembled WGS sequence"/>
</dbReference>
<comment type="caution">
    <text evidence="6">The sequence shown here is derived from an EMBL/GenBank/DDBJ whole genome shotgun (WGS) entry which is preliminary data.</text>
</comment>
<keyword evidence="3" id="KW-0378">Hydrolase</keyword>
<dbReference type="InterPro" id="IPR042266">
    <property type="entry name" value="PPPDE_sf"/>
</dbReference>
<evidence type="ECO:0000256" key="1">
    <source>
        <dbReference type="ARBA" id="ARBA00008140"/>
    </source>
</evidence>
<dbReference type="SMART" id="SM01179">
    <property type="entry name" value="DUF862"/>
    <property type="match status" value="1"/>
</dbReference>